<dbReference type="AlphaFoldDB" id="A0A1L9SID5"/>
<dbReference type="OrthoDB" id="429143at2759"/>
<evidence type="ECO:0000259" key="1">
    <source>
        <dbReference type="Pfam" id="PF01266"/>
    </source>
</evidence>
<evidence type="ECO:0000313" key="2">
    <source>
        <dbReference type="EMBL" id="OJJ46794.1"/>
    </source>
</evidence>
<dbReference type="InterPro" id="IPR036188">
    <property type="entry name" value="FAD/NAD-bd_sf"/>
</dbReference>
<gene>
    <name evidence="2" type="ORF">ASPZODRAFT_159578</name>
</gene>
<dbReference type="EMBL" id="KV878342">
    <property type="protein sequence ID" value="OJJ46794.1"/>
    <property type="molecule type" value="Genomic_DNA"/>
</dbReference>
<proteinExistence type="predicted"/>
<name>A0A1L9SID5_9EURO</name>
<dbReference type="VEuPathDB" id="FungiDB:ASPZODRAFT_159578"/>
<dbReference type="Gene3D" id="3.30.9.10">
    <property type="entry name" value="D-Amino Acid Oxidase, subunit A, domain 2"/>
    <property type="match status" value="1"/>
</dbReference>
<reference evidence="3" key="1">
    <citation type="journal article" date="2017" name="Genome Biol.">
        <title>Comparative genomics reveals high biological diversity and specific adaptations in the industrially and medically important fungal genus Aspergillus.</title>
        <authorList>
            <person name="de Vries R.P."/>
            <person name="Riley R."/>
            <person name="Wiebenga A."/>
            <person name="Aguilar-Osorio G."/>
            <person name="Amillis S."/>
            <person name="Uchima C.A."/>
            <person name="Anderluh G."/>
            <person name="Asadollahi M."/>
            <person name="Askin M."/>
            <person name="Barry K."/>
            <person name="Battaglia E."/>
            <person name="Bayram O."/>
            <person name="Benocci T."/>
            <person name="Braus-Stromeyer S.A."/>
            <person name="Caldana C."/>
            <person name="Canovas D."/>
            <person name="Cerqueira G.C."/>
            <person name="Chen F."/>
            <person name="Chen W."/>
            <person name="Choi C."/>
            <person name="Clum A."/>
            <person name="Dos Santos R.A."/>
            <person name="Damasio A.R."/>
            <person name="Diallinas G."/>
            <person name="Emri T."/>
            <person name="Fekete E."/>
            <person name="Flipphi M."/>
            <person name="Freyberg S."/>
            <person name="Gallo A."/>
            <person name="Gournas C."/>
            <person name="Habgood R."/>
            <person name="Hainaut M."/>
            <person name="Harispe M.L."/>
            <person name="Henrissat B."/>
            <person name="Hilden K.S."/>
            <person name="Hope R."/>
            <person name="Hossain A."/>
            <person name="Karabika E."/>
            <person name="Karaffa L."/>
            <person name="Karanyi Z."/>
            <person name="Krasevec N."/>
            <person name="Kuo A."/>
            <person name="Kusch H."/>
            <person name="LaButti K."/>
            <person name="Lagendijk E.L."/>
            <person name="Lapidus A."/>
            <person name="Levasseur A."/>
            <person name="Lindquist E."/>
            <person name="Lipzen A."/>
            <person name="Logrieco A.F."/>
            <person name="MacCabe A."/>
            <person name="Maekelae M.R."/>
            <person name="Malavazi I."/>
            <person name="Melin P."/>
            <person name="Meyer V."/>
            <person name="Mielnichuk N."/>
            <person name="Miskei M."/>
            <person name="Molnar A.P."/>
            <person name="Mule G."/>
            <person name="Ngan C.Y."/>
            <person name="Orejas M."/>
            <person name="Orosz E."/>
            <person name="Ouedraogo J.P."/>
            <person name="Overkamp K.M."/>
            <person name="Park H.-S."/>
            <person name="Perrone G."/>
            <person name="Piumi F."/>
            <person name="Punt P.J."/>
            <person name="Ram A.F."/>
            <person name="Ramon A."/>
            <person name="Rauscher S."/>
            <person name="Record E."/>
            <person name="Riano-Pachon D.M."/>
            <person name="Robert V."/>
            <person name="Roehrig J."/>
            <person name="Ruller R."/>
            <person name="Salamov A."/>
            <person name="Salih N.S."/>
            <person name="Samson R.A."/>
            <person name="Sandor E."/>
            <person name="Sanguinetti M."/>
            <person name="Schuetze T."/>
            <person name="Sepcic K."/>
            <person name="Shelest E."/>
            <person name="Sherlock G."/>
            <person name="Sophianopoulou V."/>
            <person name="Squina F.M."/>
            <person name="Sun H."/>
            <person name="Susca A."/>
            <person name="Todd R.B."/>
            <person name="Tsang A."/>
            <person name="Unkles S.E."/>
            <person name="van de Wiele N."/>
            <person name="van Rossen-Uffink D."/>
            <person name="Oliveira J.V."/>
            <person name="Vesth T.C."/>
            <person name="Visser J."/>
            <person name="Yu J.-H."/>
            <person name="Zhou M."/>
            <person name="Andersen M.R."/>
            <person name="Archer D.B."/>
            <person name="Baker S.E."/>
            <person name="Benoit I."/>
            <person name="Brakhage A.A."/>
            <person name="Braus G.H."/>
            <person name="Fischer R."/>
            <person name="Frisvad J.C."/>
            <person name="Goldman G.H."/>
            <person name="Houbraken J."/>
            <person name="Oakley B."/>
            <person name="Pocsi I."/>
            <person name="Scazzocchio C."/>
            <person name="Seiboth B."/>
            <person name="vanKuyk P.A."/>
            <person name="Wortman J."/>
            <person name="Dyer P.S."/>
            <person name="Grigoriev I.V."/>
        </authorList>
    </citation>
    <scope>NUCLEOTIDE SEQUENCE [LARGE SCALE GENOMIC DNA]</scope>
    <source>
        <strain evidence="3">CBS 506.65</strain>
    </source>
</reference>
<dbReference type="Proteomes" id="UP000184188">
    <property type="component" value="Unassembled WGS sequence"/>
</dbReference>
<organism evidence="2 3">
    <name type="scientific">Penicilliopsis zonata CBS 506.65</name>
    <dbReference type="NCBI Taxonomy" id="1073090"/>
    <lineage>
        <taxon>Eukaryota</taxon>
        <taxon>Fungi</taxon>
        <taxon>Dikarya</taxon>
        <taxon>Ascomycota</taxon>
        <taxon>Pezizomycotina</taxon>
        <taxon>Eurotiomycetes</taxon>
        <taxon>Eurotiomycetidae</taxon>
        <taxon>Eurotiales</taxon>
        <taxon>Aspergillaceae</taxon>
        <taxon>Penicilliopsis</taxon>
    </lineage>
</organism>
<dbReference type="Gene3D" id="3.50.50.60">
    <property type="entry name" value="FAD/NAD(P)-binding domain"/>
    <property type="match status" value="1"/>
</dbReference>
<dbReference type="STRING" id="1073090.A0A1L9SID5"/>
<sequence length="431" mass="47647">MSIPSYFPAQNPLPSYWLKDPHPLASFRSSDNVPPQCDIAIIGTGLAGVATAYHILSDPSLASKPNVVLLEARQACTGATGRNGGHLKLATWIGRNTSVKHGKAAVAEVIKNQLDQIAALKEVVEKENIDCEFHVTRSFDIFFDEGHAQEMQGFVLAHQSETWSQHIHWVDASELAKITGIRNSKGAFSVPAASLWPYKLVTALLSRVLELGGTLYTETYVTKVEESDNQTILTTSRGVLNAHKTIFATNAYTAALLPQYEGIITPFKGQNSHLSPSPSFHPEMILDNTYNLHFNKRYADYLNPRPDHTIILGGAKWTYEDILDRAQWWNTTDDTTLINDAATEHFDTVMADHFHGWEGAKAHHDFVWTGIMGETPDALPHVGKVPGMTMIFTTARAVARMVVHGVTYEDTDLPSVFRSTAERLAVKNPGF</sequence>
<dbReference type="PANTHER" id="PTHR13847:SF279">
    <property type="entry name" value="FAD DEPENDENT OXIDOREDUCTASE DOMAIN-CONTAINING PROTEIN-RELATED"/>
    <property type="match status" value="1"/>
</dbReference>
<dbReference type="PANTHER" id="PTHR13847">
    <property type="entry name" value="SARCOSINE DEHYDROGENASE-RELATED"/>
    <property type="match status" value="1"/>
</dbReference>
<dbReference type="GO" id="GO:0005737">
    <property type="term" value="C:cytoplasm"/>
    <property type="evidence" value="ECO:0007669"/>
    <property type="project" value="TreeGrafter"/>
</dbReference>
<protein>
    <recommendedName>
        <fullName evidence="1">FAD dependent oxidoreductase domain-containing protein</fullName>
    </recommendedName>
</protein>
<dbReference type="SUPFAM" id="SSF51905">
    <property type="entry name" value="FAD/NAD(P)-binding domain"/>
    <property type="match status" value="1"/>
</dbReference>
<accession>A0A1L9SID5</accession>
<feature type="domain" description="FAD dependent oxidoreductase" evidence="1">
    <location>
        <begin position="38"/>
        <end position="391"/>
    </location>
</feature>
<keyword evidence="3" id="KW-1185">Reference proteome</keyword>
<dbReference type="Pfam" id="PF01266">
    <property type="entry name" value="DAO"/>
    <property type="match status" value="1"/>
</dbReference>
<evidence type="ECO:0000313" key="3">
    <source>
        <dbReference type="Proteomes" id="UP000184188"/>
    </source>
</evidence>
<dbReference type="GeneID" id="34612879"/>
<dbReference type="RefSeq" id="XP_022581304.1">
    <property type="nucleotide sequence ID" value="XM_022726415.1"/>
</dbReference>
<dbReference type="InterPro" id="IPR006076">
    <property type="entry name" value="FAD-dep_OxRdtase"/>
</dbReference>